<name>A0A4Q9PMI7_9APHY</name>
<dbReference type="PROSITE" id="PS50097">
    <property type="entry name" value="BTB"/>
    <property type="match status" value="1"/>
</dbReference>
<sequence length="327" mass="36853">MSSAPNPSKTQNLSGCELANPPPKSNHAQVALSEITRHPRFWFDDGNLVLLAGTVGFKVYRGLLAAQSPVFQDLFASATHAEEEYGGCPVVRLTDSPQDWSQLLDVLLPMTYVRISDSHRCQYEQISALIRLANKYQLESIERQAVECLKTVFTDAFEEWNSPPQDALKLADPQQVVEVVYLARLTNCSSMLPLACYHCALLGEEVLNSLTSDGELNSEDVRRCVGGYRQLCELKTTIPTRLFGHPPSVSCRSPIMCGELLRRLEEKAALVYETPKLLNSVEQWTLSFPLCGMCQEELDERDRARRRELWQKLPEMFGLVDEVKSWA</sequence>
<reference evidence="3 4" key="1">
    <citation type="submission" date="2019-01" db="EMBL/GenBank/DDBJ databases">
        <title>Draft genome sequences of three monokaryotic isolates of the white-rot basidiomycete fungus Dichomitus squalens.</title>
        <authorList>
            <consortium name="DOE Joint Genome Institute"/>
            <person name="Lopez S.C."/>
            <person name="Andreopoulos B."/>
            <person name="Pangilinan J."/>
            <person name="Lipzen A."/>
            <person name="Riley R."/>
            <person name="Ahrendt S."/>
            <person name="Ng V."/>
            <person name="Barry K."/>
            <person name="Daum C."/>
            <person name="Grigoriev I.V."/>
            <person name="Hilden K.S."/>
            <person name="Makela M.R."/>
            <person name="de Vries R.P."/>
        </authorList>
    </citation>
    <scope>NUCLEOTIDE SEQUENCE [LARGE SCALE GENOMIC DNA]</scope>
    <source>
        <strain evidence="3 4">CBS 464.89</strain>
    </source>
</reference>
<dbReference type="Pfam" id="PF00651">
    <property type="entry name" value="BTB"/>
    <property type="match status" value="1"/>
</dbReference>
<dbReference type="EMBL" id="ML145170">
    <property type="protein sequence ID" value="TBU55375.1"/>
    <property type="molecule type" value="Genomic_DNA"/>
</dbReference>
<accession>A0A4Q9PMI7</accession>
<proteinExistence type="predicted"/>
<dbReference type="SUPFAM" id="SSF54695">
    <property type="entry name" value="POZ domain"/>
    <property type="match status" value="1"/>
</dbReference>
<dbReference type="InterPro" id="IPR011333">
    <property type="entry name" value="SKP1/BTB/POZ_sf"/>
</dbReference>
<dbReference type="Gene3D" id="3.30.710.10">
    <property type="entry name" value="Potassium Channel Kv1.1, Chain A"/>
    <property type="match status" value="1"/>
</dbReference>
<evidence type="ECO:0000256" key="1">
    <source>
        <dbReference type="SAM" id="MobiDB-lite"/>
    </source>
</evidence>
<dbReference type="InterPro" id="IPR000210">
    <property type="entry name" value="BTB/POZ_dom"/>
</dbReference>
<organism evidence="3 4">
    <name type="scientific">Dichomitus squalens</name>
    <dbReference type="NCBI Taxonomy" id="114155"/>
    <lineage>
        <taxon>Eukaryota</taxon>
        <taxon>Fungi</taxon>
        <taxon>Dikarya</taxon>
        <taxon>Basidiomycota</taxon>
        <taxon>Agaricomycotina</taxon>
        <taxon>Agaricomycetes</taxon>
        <taxon>Polyporales</taxon>
        <taxon>Polyporaceae</taxon>
        <taxon>Dichomitus</taxon>
    </lineage>
</organism>
<gene>
    <name evidence="3" type="ORF">BD310DRAFT_1041190</name>
</gene>
<feature type="region of interest" description="Disordered" evidence="1">
    <location>
        <begin position="1"/>
        <end position="28"/>
    </location>
</feature>
<evidence type="ECO:0000313" key="3">
    <source>
        <dbReference type="EMBL" id="TBU55375.1"/>
    </source>
</evidence>
<evidence type="ECO:0000313" key="4">
    <source>
        <dbReference type="Proteomes" id="UP000292082"/>
    </source>
</evidence>
<keyword evidence="4" id="KW-1185">Reference proteome</keyword>
<feature type="domain" description="BTB" evidence="2">
    <location>
        <begin position="46"/>
        <end position="112"/>
    </location>
</feature>
<feature type="compositionally biased region" description="Polar residues" evidence="1">
    <location>
        <begin position="1"/>
        <end position="14"/>
    </location>
</feature>
<dbReference type="Proteomes" id="UP000292082">
    <property type="component" value="Unassembled WGS sequence"/>
</dbReference>
<dbReference type="CDD" id="cd18186">
    <property type="entry name" value="BTB_POZ_ZBTB_KLHL-like"/>
    <property type="match status" value="1"/>
</dbReference>
<protein>
    <recommendedName>
        <fullName evidence="2">BTB domain-containing protein</fullName>
    </recommendedName>
</protein>
<dbReference type="AlphaFoldDB" id="A0A4Q9PMI7"/>
<evidence type="ECO:0000259" key="2">
    <source>
        <dbReference type="PROSITE" id="PS50097"/>
    </source>
</evidence>